<accession>A0A2P2HW69</accession>
<protein>
    <submittedName>
        <fullName evidence="3">TRPL translocation defect protein 14-like</fullName>
    </submittedName>
</protein>
<dbReference type="SUPFAM" id="SSF55154">
    <property type="entry name" value="CYTH-like phosphatases"/>
    <property type="match status" value="1"/>
</dbReference>
<dbReference type="InterPro" id="IPR027417">
    <property type="entry name" value="P-loop_NTPase"/>
</dbReference>
<proteinExistence type="evidence at transcript level"/>
<dbReference type="GO" id="GO:0005525">
    <property type="term" value="F:GTP binding"/>
    <property type="evidence" value="ECO:0007669"/>
    <property type="project" value="TreeGrafter"/>
</dbReference>
<evidence type="ECO:0000256" key="1">
    <source>
        <dbReference type="SAM" id="MobiDB-lite"/>
    </source>
</evidence>
<evidence type="ECO:0000313" key="3">
    <source>
        <dbReference type="EMBL" id="LAB66021.1"/>
    </source>
</evidence>
<dbReference type="InterPro" id="IPR038727">
    <property type="entry name" value="NadR/Ttd14_AAA_dom"/>
</dbReference>
<dbReference type="Gene3D" id="2.40.320.10">
    <property type="entry name" value="Hypothetical Protein Pfu-838710-001"/>
    <property type="match status" value="1"/>
</dbReference>
<sequence>MERTAENTTPQSSKRIYKVVLTGGPCGGKTTGQSRLCTFFENLGWKVYRVPETATVLLGGGIKFAELSDAEAIKFQENLLTTIMQLEKVYFDLASSCRQNCLIICDRGTFDASAFISQQAWDRILKENHLNPVELRDNRYNQIIHMVSASLGAEDFYSTEDHVVRSENIQLARDLDRKAAQAWVGHPYFDVIDNSTDFDQKIKRLISMVCQKLSVDTGDRLENNARKMKFLVHGPLAPPEMFPKFQDFTVEHMYLRTNSRKMQARVRKRGANGNHSYTYTIRKPEKLGQIVEVRTQVTQRDWITAKGQADEEHFPIYKTRRCFLYNDQYYQLDIYREPCHQRCNGLMLLETYSTLTPEEMGLRLPSFLNVVKEVTGNPEYSMYNLSLKEEWNNSTKFCVNIAGKVPTPNKTLTNGQAEPNKSDTPHLPDDMMKRLQEIGSNDSGNEWDGPEGRRSSECDGWDYYEKTIMTRNKLKEK</sequence>
<dbReference type="AlphaFoldDB" id="A0A2P2HW69"/>
<dbReference type="SUPFAM" id="SSF52540">
    <property type="entry name" value="P-loop containing nucleoside triphosphate hydrolases"/>
    <property type="match status" value="1"/>
</dbReference>
<feature type="region of interest" description="Disordered" evidence="1">
    <location>
        <begin position="408"/>
        <end position="458"/>
    </location>
</feature>
<feature type="compositionally biased region" description="Basic and acidic residues" evidence="1">
    <location>
        <begin position="420"/>
        <end position="436"/>
    </location>
</feature>
<organism evidence="3">
    <name type="scientific">Hirondellea gigas</name>
    <dbReference type="NCBI Taxonomy" id="1518452"/>
    <lineage>
        <taxon>Eukaryota</taxon>
        <taxon>Metazoa</taxon>
        <taxon>Ecdysozoa</taxon>
        <taxon>Arthropoda</taxon>
        <taxon>Crustacea</taxon>
        <taxon>Multicrustacea</taxon>
        <taxon>Malacostraca</taxon>
        <taxon>Eumalacostraca</taxon>
        <taxon>Peracarida</taxon>
        <taxon>Amphipoda</taxon>
        <taxon>Amphilochidea</taxon>
        <taxon>Lysianassida</taxon>
        <taxon>Lysianassidira</taxon>
        <taxon>Lysianassoidea</taxon>
        <taxon>Lysianassidae</taxon>
        <taxon>Hirondellea</taxon>
    </lineage>
</organism>
<dbReference type="PANTHER" id="PTHR34932:SF1">
    <property type="entry name" value="TRPL TRANSLOCATION DEFECT PROTEIN 14"/>
    <property type="match status" value="1"/>
</dbReference>
<dbReference type="EMBL" id="IACF01000222">
    <property type="protein sequence ID" value="LAB66021.1"/>
    <property type="molecule type" value="mRNA"/>
</dbReference>
<dbReference type="Pfam" id="PF13521">
    <property type="entry name" value="AAA_28"/>
    <property type="match status" value="1"/>
</dbReference>
<feature type="compositionally biased region" description="Polar residues" evidence="1">
    <location>
        <begin position="408"/>
        <end position="419"/>
    </location>
</feature>
<dbReference type="GO" id="GO:0045494">
    <property type="term" value="P:photoreceptor cell maintenance"/>
    <property type="evidence" value="ECO:0007669"/>
    <property type="project" value="TreeGrafter"/>
</dbReference>
<dbReference type="GO" id="GO:0070300">
    <property type="term" value="F:phosphatidic acid binding"/>
    <property type="evidence" value="ECO:0007669"/>
    <property type="project" value="TreeGrafter"/>
</dbReference>
<dbReference type="InterPro" id="IPR053227">
    <property type="entry name" value="TRPL-trafficking_regulator"/>
</dbReference>
<dbReference type="GO" id="GO:0035091">
    <property type="term" value="F:phosphatidylinositol binding"/>
    <property type="evidence" value="ECO:0007669"/>
    <property type="project" value="TreeGrafter"/>
</dbReference>
<feature type="domain" description="NadR/Ttd14 AAA" evidence="2">
    <location>
        <begin position="18"/>
        <end position="200"/>
    </location>
</feature>
<dbReference type="FunFam" id="2.40.320.10:FF:000003">
    <property type="entry name" value="Uncharacterized protein, isoform C"/>
    <property type="match status" value="1"/>
</dbReference>
<dbReference type="Gene3D" id="3.40.50.300">
    <property type="entry name" value="P-loop containing nucleotide triphosphate hydrolases"/>
    <property type="match status" value="1"/>
</dbReference>
<name>A0A2P2HW69_9CRUS</name>
<evidence type="ECO:0000259" key="2">
    <source>
        <dbReference type="Pfam" id="PF13521"/>
    </source>
</evidence>
<dbReference type="PANTHER" id="PTHR34932">
    <property type="entry name" value="TRPL TRANSLOCATION DEFECT PROTEIN 14"/>
    <property type="match status" value="1"/>
</dbReference>
<dbReference type="FunFam" id="3.40.50.300:FF:001321">
    <property type="entry name" value="Uncharacterized protein, isoform B"/>
    <property type="match status" value="1"/>
</dbReference>
<reference evidence="3" key="1">
    <citation type="journal article" date="2018" name="Biosci. Biotechnol. Biochem.">
        <title>Polysaccharide hydrolase of the hadal zone amphipods Hirondellea gigas.</title>
        <authorList>
            <person name="Kobayashi H."/>
            <person name="Nagahama T."/>
            <person name="Arai W."/>
            <person name="Sasagawa Y."/>
            <person name="Umeda M."/>
            <person name="Hayashi T."/>
            <person name="Nikaido I."/>
            <person name="Watanabe H."/>
            <person name="Oguri K."/>
            <person name="Kitazato H."/>
            <person name="Fujioka K."/>
            <person name="Kido Y."/>
            <person name="Takami H."/>
        </authorList>
    </citation>
    <scope>NUCLEOTIDE SEQUENCE</scope>
    <source>
        <tissue evidence="3">Whole body</tissue>
    </source>
</reference>
<dbReference type="InterPro" id="IPR033469">
    <property type="entry name" value="CYTH-like_dom_sf"/>
</dbReference>